<dbReference type="InterPro" id="IPR023393">
    <property type="entry name" value="START-like_dom_sf"/>
</dbReference>
<name>A0A511RHY5_9DEIN</name>
<dbReference type="RefSeq" id="WP_147145896.1">
    <property type="nucleotide sequence ID" value="NZ_BJXN01000004.1"/>
</dbReference>
<dbReference type="SUPFAM" id="SSF55961">
    <property type="entry name" value="Bet v1-like"/>
    <property type="match status" value="1"/>
</dbReference>
<dbReference type="CDD" id="cd07812">
    <property type="entry name" value="SRPBCC"/>
    <property type="match status" value="1"/>
</dbReference>
<gene>
    <name evidence="1" type="ORF">ODE01S_06930</name>
</gene>
<dbReference type="OrthoDB" id="9795669at2"/>
<dbReference type="Pfam" id="PF10604">
    <property type="entry name" value="Polyketide_cyc2"/>
    <property type="match status" value="1"/>
</dbReference>
<evidence type="ECO:0000313" key="2">
    <source>
        <dbReference type="Proteomes" id="UP000321827"/>
    </source>
</evidence>
<accession>A0A511RHY5</accession>
<dbReference type="Proteomes" id="UP000321827">
    <property type="component" value="Unassembled WGS sequence"/>
</dbReference>
<dbReference type="EMBL" id="BJXN01000004">
    <property type="protein sequence ID" value="GEM89259.1"/>
    <property type="molecule type" value="Genomic_DNA"/>
</dbReference>
<dbReference type="AlphaFoldDB" id="A0A511RHY5"/>
<dbReference type="InterPro" id="IPR019587">
    <property type="entry name" value="Polyketide_cyclase/dehydratase"/>
</dbReference>
<protein>
    <submittedName>
        <fullName evidence="1">Cyclase</fullName>
    </submittedName>
</protein>
<comment type="caution">
    <text evidence="1">The sequence shown here is derived from an EMBL/GenBank/DDBJ whole genome shotgun (WGS) entry which is preliminary data.</text>
</comment>
<proteinExistence type="predicted"/>
<dbReference type="Gene3D" id="3.30.530.20">
    <property type="match status" value="1"/>
</dbReference>
<reference evidence="1 2" key="1">
    <citation type="submission" date="2019-07" db="EMBL/GenBank/DDBJ databases">
        <title>Whole genome shotgun sequence of Oceanithermus desulfurans NBRC 100063.</title>
        <authorList>
            <person name="Hosoyama A."/>
            <person name="Uohara A."/>
            <person name="Ohji S."/>
            <person name="Ichikawa N."/>
        </authorList>
    </citation>
    <scope>NUCLEOTIDE SEQUENCE [LARGE SCALE GENOMIC DNA]</scope>
    <source>
        <strain evidence="1 2">NBRC 100063</strain>
    </source>
</reference>
<sequence length="147" mass="16742">MPTVEAEIVIPRPAAGVYAAAKDLEGLAPYLKDVKELKVLEQTPERSVTHYLAVAMGKKVQWTEVEEWDDANLRNRFYSEEGDFDKYEGTWVFTPEGEDATRVKLTLDYELNLPMFGALLQKLVKKLMQENIESFLQGLKDRCLADA</sequence>
<organism evidence="1 2">
    <name type="scientific">Oceanithermus desulfurans NBRC 100063</name>
    <dbReference type="NCBI Taxonomy" id="1227550"/>
    <lineage>
        <taxon>Bacteria</taxon>
        <taxon>Thermotogati</taxon>
        <taxon>Deinococcota</taxon>
        <taxon>Deinococci</taxon>
        <taxon>Thermales</taxon>
        <taxon>Thermaceae</taxon>
        <taxon>Oceanithermus</taxon>
    </lineage>
</organism>
<evidence type="ECO:0000313" key="1">
    <source>
        <dbReference type="EMBL" id="GEM89259.1"/>
    </source>
</evidence>